<proteinExistence type="inferred from homology"/>
<comment type="catalytic activity">
    <reaction evidence="8">
        <text>DNA(n) + a 2'-deoxyribonucleoside 5'-triphosphate = DNA(n+1) + diphosphate</text>
        <dbReference type="Rhea" id="RHEA:22508"/>
        <dbReference type="Rhea" id="RHEA-COMP:17339"/>
        <dbReference type="Rhea" id="RHEA-COMP:17340"/>
        <dbReference type="ChEBI" id="CHEBI:33019"/>
        <dbReference type="ChEBI" id="CHEBI:61560"/>
        <dbReference type="ChEBI" id="CHEBI:173112"/>
        <dbReference type="EC" id="2.7.7.7"/>
    </reaction>
</comment>
<protein>
    <recommendedName>
        <fullName evidence="2">DNA polymerase III subunit delta</fullName>
        <ecNumber evidence="1">2.7.7.7</ecNumber>
    </recommendedName>
</protein>
<name>A0ABZ2N2Z2_9BACI</name>
<reference evidence="11 12" key="1">
    <citation type="submission" date="2024-02" db="EMBL/GenBank/DDBJ databases">
        <title>Seven novel Bacillus-like species.</title>
        <authorList>
            <person name="Liu G."/>
        </authorList>
    </citation>
    <scope>NUCLEOTIDE SEQUENCE [LARGE SCALE GENOMIC DNA]</scope>
    <source>
        <strain evidence="11 12">FJAT-52991</strain>
    </source>
</reference>
<feature type="domain" description="DNA polymerase III delta subunit-like C-terminal" evidence="10">
    <location>
        <begin position="215"/>
        <end position="335"/>
    </location>
</feature>
<dbReference type="SUPFAM" id="SSF48019">
    <property type="entry name" value="post-AAA+ oligomerization domain-like"/>
    <property type="match status" value="1"/>
</dbReference>
<sequence length="343" mass="39861">MIPIWKEIEQKQFASVYLLYGKEDFLINETKQKLIANALTEEEMDFNFALYDLEETSVETALEEAETFPFMGERKVVFLNHPTFLTAERTKEKVEHNLQKFEQYIKDPAPYTILVLLAPYEKLDERKKLTKLLKKEAAVLEAKKLGEKELKGWLRDRAKSHHVEMDEEALEHLLALAGTNLMMLTSELDKLSLYAQGKKRITKEMVDKLTARSLEQDIFSLVDRIVTGKIEEAFRIYYDLLKLNEEPIKILSLIASQFRLIYQTKELSRKGYGQQQIAGFLKVHPFRVKLAAGQARNFTDEQLVYIIKKLADSDLQMKSSGMAKEMIIEMFLFQLQGIMTKCK</sequence>
<dbReference type="EC" id="2.7.7.7" evidence="1"/>
<dbReference type="InterPro" id="IPR010372">
    <property type="entry name" value="DNA_pol3_delta_N"/>
</dbReference>
<organism evidence="11 12">
    <name type="scientific">Bacillus kandeliae</name>
    <dbReference type="NCBI Taxonomy" id="3129297"/>
    <lineage>
        <taxon>Bacteria</taxon>
        <taxon>Bacillati</taxon>
        <taxon>Bacillota</taxon>
        <taxon>Bacilli</taxon>
        <taxon>Bacillales</taxon>
        <taxon>Bacillaceae</taxon>
        <taxon>Bacillus</taxon>
    </lineage>
</organism>
<keyword evidence="5" id="KW-0235">DNA replication</keyword>
<evidence type="ECO:0000256" key="1">
    <source>
        <dbReference type="ARBA" id="ARBA00012417"/>
    </source>
</evidence>
<gene>
    <name evidence="11" type="primary">holA</name>
    <name evidence="11" type="ORF">WDJ61_12620</name>
</gene>
<dbReference type="Pfam" id="PF21694">
    <property type="entry name" value="DNA_pol3_delta_C"/>
    <property type="match status" value="1"/>
</dbReference>
<dbReference type="InterPro" id="IPR027417">
    <property type="entry name" value="P-loop_NTPase"/>
</dbReference>
<dbReference type="PANTHER" id="PTHR34388:SF1">
    <property type="entry name" value="DNA POLYMERASE III SUBUNIT DELTA"/>
    <property type="match status" value="1"/>
</dbReference>
<dbReference type="EMBL" id="CP147404">
    <property type="protein sequence ID" value="WXB92094.1"/>
    <property type="molecule type" value="Genomic_DNA"/>
</dbReference>
<dbReference type="Gene3D" id="1.10.8.60">
    <property type="match status" value="1"/>
</dbReference>
<dbReference type="Gene3D" id="1.20.272.10">
    <property type="match status" value="1"/>
</dbReference>
<feature type="domain" description="DNA polymerase III delta N-terminal" evidence="9">
    <location>
        <begin position="17"/>
        <end position="143"/>
    </location>
</feature>
<dbReference type="Pfam" id="PF06144">
    <property type="entry name" value="DNA_pol3_delta"/>
    <property type="match status" value="1"/>
</dbReference>
<evidence type="ECO:0000313" key="11">
    <source>
        <dbReference type="EMBL" id="WXB92094.1"/>
    </source>
</evidence>
<comment type="similarity">
    <text evidence="7">Belongs to the DNA polymerase HolA subunit family.</text>
</comment>
<keyword evidence="4 11" id="KW-0548">Nucleotidyltransferase</keyword>
<evidence type="ECO:0000256" key="3">
    <source>
        <dbReference type="ARBA" id="ARBA00022679"/>
    </source>
</evidence>
<dbReference type="RefSeq" id="WP_338750243.1">
    <property type="nucleotide sequence ID" value="NZ_CP147404.1"/>
</dbReference>
<keyword evidence="12" id="KW-1185">Reference proteome</keyword>
<dbReference type="InterPro" id="IPR048466">
    <property type="entry name" value="DNA_pol3_delta-like_C"/>
</dbReference>
<dbReference type="PANTHER" id="PTHR34388">
    <property type="entry name" value="DNA POLYMERASE III SUBUNIT DELTA"/>
    <property type="match status" value="1"/>
</dbReference>
<dbReference type="Proteomes" id="UP001387364">
    <property type="component" value="Chromosome"/>
</dbReference>
<evidence type="ECO:0000259" key="9">
    <source>
        <dbReference type="Pfam" id="PF06144"/>
    </source>
</evidence>
<dbReference type="Gene3D" id="3.40.50.300">
    <property type="entry name" value="P-loop containing nucleotide triphosphate hydrolases"/>
    <property type="match status" value="1"/>
</dbReference>
<dbReference type="SUPFAM" id="SSF52540">
    <property type="entry name" value="P-loop containing nucleoside triphosphate hydrolases"/>
    <property type="match status" value="1"/>
</dbReference>
<evidence type="ECO:0000256" key="2">
    <source>
        <dbReference type="ARBA" id="ARBA00017703"/>
    </source>
</evidence>
<keyword evidence="6" id="KW-0239">DNA-directed DNA polymerase</keyword>
<evidence type="ECO:0000256" key="6">
    <source>
        <dbReference type="ARBA" id="ARBA00022932"/>
    </source>
</evidence>
<dbReference type="GO" id="GO:0003887">
    <property type="term" value="F:DNA-directed DNA polymerase activity"/>
    <property type="evidence" value="ECO:0007669"/>
    <property type="project" value="UniProtKB-EC"/>
</dbReference>
<evidence type="ECO:0000256" key="5">
    <source>
        <dbReference type="ARBA" id="ARBA00022705"/>
    </source>
</evidence>
<accession>A0ABZ2N2Z2</accession>
<dbReference type="InterPro" id="IPR008921">
    <property type="entry name" value="DNA_pol3_clamp-load_cplx_C"/>
</dbReference>
<dbReference type="InterPro" id="IPR005790">
    <property type="entry name" value="DNA_polIII_delta"/>
</dbReference>
<evidence type="ECO:0000259" key="10">
    <source>
        <dbReference type="Pfam" id="PF21694"/>
    </source>
</evidence>
<keyword evidence="3 11" id="KW-0808">Transferase</keyword>
<evidence type="ECO:0000256" key="8">
    <source>
        <dbReference type="ARBA" id="ARBA00049244"/>
    </source>
</evidence>
<evidence type="ECO:0000256" key="4">
    <source>
        <dbReference type="ARBA" id="ARBA00022695"/>
    </source>
</evidence>
<dbReference type="NCBIfam" id="TIGR01128">
    <property type="entry name" value="holA"/>
    <property type="match status" value="1"/>
</dbReference>
<evidence type="ECO:0000256" key="7">
    <source>
        <dbReference type="ARBA" id="ARBA00034754"/>
    </source>
</evidence>
<evidence type="ECO:0000313" key="12">
    <source>
        <dbReference type="Proteomes" id="UP001387364"/>
    </source>
</evidence>